<dbReference type="PANTHER" id="PTHR11453">
    <property type="entry name" value="ANION EXCHANGE PROTEIN"/>
    <property type="match status" value="1"/>
</dbReference>
<organism evidence="10 11">
    <name type="scientific">Dreissena polymorpha</name>
    <name type="common">Zebra mussel</name>
    <name type="synonym">Mytilus polymorpha</name>
    <dbReference type="NCBI Taxonomy" id="45954"/>
    <lineage>
        <taxon>Eukaryota</taxon>
        <taxon>Metazoa</taxon>
        <taxon>Spiralia</taxon>
        <taxon>Lophotrochozoa</taxon>
        <taxon>Mollusca</taxon>
        <taxon>Bivalvia</taxon>
        <taxon>Autobranchia</taxon>
        <taxon>Heteroconchia</taxon>
        <taxon>Euheterodonta</taxon>
        <taxon>Imparidentia</taxon>
        <taxon>Neoheterodontei</taxon>
        <taxon>Myida</taxon>
        <taxon>Dreissenoidea</taxon>
        <taxon>Dreissenidae</taxon>
        <taxon>Dreissena</taxon>
    </lineage>
</organism>
<name>A0A9D4BLK2_DREPO</name>
<dbReference type="GO" id="GO:0051453">
    <property type="term" value="P:regulation of intracellular pH"/>
    <property type="evidence" value="ECO:0007669"/>
    <property type="project" value="TreeGrafter"/>
</dbReference>
<proteinExistence type="inferred from homology"/>
<gene>
    <name evidence="10" type="ORF">DPMN_067718</name>
</gene>
<dbReference type="AlphaFoldDB" id="A0A9D4BLK2"/>
<dbReference type="FunFam" id="1.10.287.570:FF:000001">
    <property type="entry name" value="Anion exchange protein"/>
    <property type="match status" value="1"/>
</dbReference>
<dbReference type="InterPro" id="IPR003020">
    <property type="entry name" value="HCO3_transpt_euk"/>
</dbReference>
<dbReference type="PANTHER" id="PTHR11453:SF36">
    <property type="entry name" value="ANION EXCHANGE PROTEIN"/>
    <property type="match status" value="1"/>
</dbReference>
<dbReference type="Proteomes" id="UP000828390">
    <property type="component" value="Unassembled WGS sequence"/>
</dbReference>
<feature type="transmembrane region" description="Helical" evidence="8">
    <location>
        <begin position="177"/>
        <end position="195"/>
    </location>
</feature>
<feature type="domain" description="Bicarbonate transporter-like transmembrane" evidence="9">
    <location>
        <begin position="8"/>
        <end position="67"/>
    </location>
</feature>
<protein>
    <recommendedName>
        <fullName evidence="9">Bicarbonate transporter-like transmembrane domain-containing protein</fullName>
    </recommendedName>
</protein>
<sequence>MATSMPRQDIKRKKPWYLSDFKDVLHVQSLASFLFLYFACLTPIITFGGLLAAATNNDLYNLYNLLGRYNLLRSVFWAATDHPGIHWPRTCVLDHPGRLLHSFWALKLNCPSQECFVVDYVFFLSCILFIGTCLLAYGLKSMRNGRFLPTKHAFELSSCETGRGWFIQPFHEKNPKWLCVAAIIPALLATILLFMDQQITAVIIIRRKNKLKKWRDEILKGNFGWARRWWSPWVCYMDMGDVQYLFKCAPGLVMGSCIVEIDRIVIREVQYQLEVNWCRNIEVNFQGSSDNSDRQTDGGDNHNTPTLLKAWV</sequence>
<evidence type="ECO:0000256" key="2">
    <source>
        <dbReference type="ARBA" id="ARBA00010993"/>
    </source>
</evidence>
<reference evidence="10" key="2">
    <citation type="submission" date="2020-11" db="EMBL/GenBank/DDBJ databases">
        <authorList>
            <person name="McCartney M.A."/>
            <person name="Auch B."/>
            <person name="Kono T."/>
            <person name="Mallez S."/>
            <person name="Becker A."/>
            <person name="Gohl D.M."/>
            <person name="Silverstein K.A.T."/>
            <person name="Koren S."/>
            <person name="Bechman K.B."/>
            <person name="Herman A."/>
            <person name="Abrahante J.E."/>
            <person name="Garbe J."/>
        </authorList>
    </citation>
    <scope>NUCLEOTIDE SEQUENCE</scope>
    <source>
        <strain evidence="10">Duluth1</strain>
        <tissue evidence="10">Whole animal</tissue>
    </source>
</reference>
<evidence type="ECO:0000313" key="10">
    <source>
        <dbReference type="EMBL" id="KAH3708271.1"/>
    </source>
</evidence>
<comment type="caution">
    <text evidence="10">The sequence shown here is derived from an EMBL/GenBank/DDBJ whole genome shotgun (WGS) entry which is preliminary data.</text>
</comment>
<dbReference type="EMBL" id="JAIWYP010000014">
    <property type="protein sequence ID" value="KAH3708271.1"/>
    <property type="molecule type" value="Genomic_DNA"/>
</dbReference>
<dbReference type="InterPro" id="IPR011531">
    <property type="entry name" value="HCO3_transpt-like_TM_dom"/>
</dbReference>
<evidence type="ECO:0000313" key="11">
    <source>
        <dbReference type="Proteomes" id="UP000828390"/>
    </source>
</evidence>
<feature type="domain" description="Bicarbonate transporter-like transmembrane" evidence="9">
    <location>
        <begin position="158"/>
        <end position="213"/>
    </location>
</feature>
<evidence type="ECO:0000256" key="6">
    <source>
        <dbReference type="ARBA" id="ARBA00022989"/>
    </source>
</evidence>
<evidence type="ECO:0000256" key="3">
    <source>
        <dbReference type="ARBA" id="ARBA00022448"/>
    </source>
</evidence>
<reference evidence="10" key="1">
    <citation type="journal article" date="2019" name="bioRxiv">
        <title>The Genome of the Zebra Mussel, Dreissena polymorpha: A Resource for Invasive Species Research.</title>
        <authorList>
            <person name="McCartney M.A."/>
            <person name="Auch B."/>
            <person name="Kono T."/>
            <person name="Mallez S."/>
            <person name="Zhang Y."/>
            <person name="Obille A."/>
            <person name="Becker A."/>
            <person name="Abrahante J.E."/>
            <person name="Garbe J."/>
            <person name="Badalamenti J.P."/>
            <person name="Herman A."/>
            <person name="Mangelson H."/>
            <person name="Liachko I."/>
            <person name="Sullivan S."/>
            <person name="Sone E.D."/>
            <person name="Koren S."/>
            <person name="Silverstein K.A.T."/>
            <person name="Beckman K.B."/>
            <person name="Gohl D.M."/>
        </authorList>
    </citation>
    <scope>NUCLEOTIDE SEQUENCE</scope>
    <source>
        <strain evidence="10">Duluth1</strain>
        <tissue evidence="10">Whole animal</tissue>
    </source>
</reference>
<keyword evidence="11" id="KW-1185">Reference proteome</keyword>
<dbReference type="Pfam" id="PF00955">
    <property type="entry name" value="HCO3_cotransp"/>
    <property type="match status" value="2"/>
</dbReference>
<evidence type="ECO:0000256" key="8">
    <source>
        <dbReference type="SAM" id="Phobius"/>
    </source>
</evidence>
<evidence type="ECO:0000256" key="7">
    <source>
        <dbReference type="ARBA" id="ARBA00023136"/>
    </source>
</evidence>
<keyword evidence="7 8" id="KW-0472">Membrane</keyword>
<evidence type="ECO:0000256" key="5">
    <source>
        <dbReference type="ARBA" id="ARBA00022692"/>
    </source>
</evidence>
<keyword evidence="5 8" id="KW-0812">Transmembrane</keyword>
<dbReference type="Gene3D" id="1.10.287.570">
    <property type="entry name" value="Helical hairpin bin"/>
    <property type="match status" value="1"/>
</dbReference>
<dbReference type="GO" id="GO:0005886">
    <property type="term" value="C:plasma membrane"/>
    <property type="evidence" value="ECO:0007669"/>
    <property type="project" value="UniProtKB-SubCell"/>
</dbReference>
<evidence type="ECO:0000259" key="9">
    <source>
        <dbReference type="Pfam" id="PF00955"/>
    </source>
</evidence>
<accession>A0A9D4BLK2</accession>
<keyword evidence="3" id="KW-0813">Transport</keyword>
<comment type="subcellular location">
    <subcellularLocation>
        <location evidence="1">Cell membrane</location>
        <topology evidence="1">Multi-pass membrane protein</topology>
    </subcellularLocation>
</comment>
<keyword evidence="6 8" id="KW-1133">Transmembrane helix</keyword>
<dbReference type="GO" id="GO:0008510">
    <property type="term" value="F:sodium:bicarbonate symporter activity"/>
    <property type="evidence" value="ECO:0007669"/>
    <property type="project" value="TreeGrafter"/>
</dbReference>
<comment type="similarity">
    <text evidence="2">Belongs to the anion exchanger (TC 2.A.31) family.</text>
</comment>
<feature type="transmembrane region" description="Helical" evidence="8">
    <location>
        <begin position="120"/>
        <end position="139"/>
    </location>
</feature>
<evidence type="ECO:0000256" key="4">
    <source>
        <dbReference type="ARBA" id="ARBA00022475"/>
    </source>
</evidence>
<dbReference type="GO" id="GO:0005452">
    <property type="term" value="F:solute:inorganic anion antiporter activity"/>
    <property type="evidence" value="ECO:0007669"/>
    <property type="project" value="InterPro"/>
</dbReference>
<feature type="transmembrane region" description="Helical" evidence="8">
    <location>
        <begin position="30"/>
        <end position="54"/>
    </location>
</feature>
<keyword evidence="4" id="KW-1003">Cell membrane</keyword>
<dbReference type="GO" id="GO:0006820">
    <property type="term" value="P:monoatomic anion transport"/>
    <property type="evidence" value="ECO:0007669"/>
    <property type="project" value="InterPro"/>
</dbReference>
<evidence type="ECO:0000256" key="1">
    <source>
        <dbReference type="ARBA" id="ARBA00004651"/>
    </source>
</evidence>